<feature type="domain" description="DinB-like" evidence="2">
    <location>
        <begin position="17"/>
        <end position="177"/>
    </location>
</feature>
<feature type="coiled-coil region" evidence="1">
    <location>
        <begin position="3"/>
        <end position="34"/>
    </location>
</feature>
<evidence type="ECO:0000313" key="3">
    <source>
        <dbReference type="EMBL" id="SNT27520.1"/>
    </source>
</evidence>
<dbReference type="EMBL" id="FZOQ01000038">
    <property type="protein sequence ID" value="SNT27520.1"/>
    <property type="molecule type" value="Genomic_DNA"/>
</dbReference>
<accession>A0A239LB51</accession>
<dbReference type="RefSeq" id="WP_089321758.1">
    <property type="nucleotide sequence ID" value="NZ_FZOQ01000038.1"/>
</dbReference>
<dbReference type="OrthoDB" id="1524454at2"/>
<evidence type="ECO:0000313" key="4">
    <source>
        <dbReference type="Proteomes" id="UP000198432"/>
    </source>
</evidence>
<dbReference type="Gene3D" id="1.20.120.450">
    <property type="entry name" value="dinb family like domain"/>
    <property type="match status" value="1"/>
</dbReference>
<dbReference type="Proteomes" id="UP000198432">
    <property type="component" value="Unassembled WGS sequence"/>
</dbReference>
<name>A0A239LB51_9BACT</name>
<dbReference type="InterPro" id="IPR034660">
    <property type="entry name" value="DinB/YfiT-like"/>
</dbReference>
<reference evidence="4" key="1">
    <citation type="submission" date="2017-06" db="EMBL/GenBank/DDBJ databases">
        <authorList>
            <person name="Varghese N."/>
            <person name="Submissions S."/>
        </authorList>
    </citation>
    <scope>NUCLEOTIDE SEQUENCE [LARGE SCALE GENOMIC DNA]</scope>
    <source>
        <strain evidence="4">NKM1</strain>
    </source>
</reference>
<evidence type="ECO:0000256" key="1">
    <source>
        <dbReference type="SAM" id="Coils"/>
    </source>
</evidence>
<dbReference type="AlphaFoldDB" id="A0A239LB51"/>
<keyword evidence="1" id="KW-0175">Coiled coil</keyword>
<gene>
    <name evidence="3" type="ORF">SAMN06296052_13827</name>
</gene>
<sequence>MKAVNQGQLLEKLEAEVERQLQETIKVFQNLTEEELLKPAANGGWSIAQCLAHLNSYGDYYLPRIKAGLESQRDVSTAETYKSSWLGVLFTRMMDPATGKKKYKSIKEHTPPTELDAYAVVGEFVRQQEALLAYLRLCQKTDLGSIQIPISVLKWLHLNLGDILQFLVAHNQRHMCQARKSVFASAGQ</sequence>
<dbReference type="Pfam" id="PF12867">
    <property type="entry name" value="DinB_2"/>
    <property type="match status" value="1"/>
</dbReference>
<evidence type="ECO:0000259" key="2">
    <source>
        <dbReference type="Pfam" id="PF12867"/>
    </source>
</evidence>
<proteinExistence type="predicted"/>
<dbReference type="InterPro" id="IPR024775">
    <property type="entry name" value="DinB-like"/>
</dbReference>
<dbReference type="SUPFAM" id="SSF109854">
    <property type="entry name" value="DinB/YfiT-like putative metalloenzymes"/>
    <property type="match status" value="1"/>
</dbReference>
<keyword evidence="4" id="KW-1185">Reference proteome</keyword>
<protein>
    <submittedName>
        <fullName evidence="3">DinB superfamily protein</fullName>
    </submittedName>
</protein>
<organism evidence="3 4">
    <name type="scientific">Pontibacter ummariensis</name>
    <dbReference type="NCBI Taxonomy" id="1610492"/>
    <lineage>
        <taxon>Bacteria</taxon>
        <taxon>Pseudomonadati</taxon>
        <taxon>Bacteroidota</taxon>
        <taxon>Cytophagia</taxon>
        <taxon>Cytophagales</taxon>
        <taxon>Hymenobacteraceae</taxon>
        <taxon>Pontibacter</taxon>
    </lineage>
</organism>